<dbReference type="EMBL" id="CP076132">
    <property type="protein sequence ID" value="QWG03093.1"/>
    <property type="molecule type" value="Genomic_DNA"/>
</dbReference>
<dbReference type="GO" id="GO:0004156">
    <property type="term" value="F:dihydropteroate synthase activity"/>
    <property type="evidence" value="ECO:0007669"/>
    <property type="project" value="UniProtKB-EC"/>
</dbReference>
<evidence type="ECO:0000256" key="2">
    <source>
        <dbReference type="ARBA" id="ARBA00001946"/>
    </source>
</evidence>
<name>A0AAX1NAQ2_9BACT</name>
<keyword evidence="6" id="KW-0479">Metal-binding</keyword>
<evidence type="ECO:0000256" key="7">
    <source>
        <dbReference type="ARBA" id="ARBA00022842"/>
    </source>
</evidence>
<evidence type="ECO:0000256" key="8">
    <source>
        <dbReference type="ARBA" id="ARBA00022909"/>
    </source>
</evidence>
<evidence type="ECO:0000256" key="5">
    <source>
        <dbReference type="ARBA" id="ARBA00022679"/>
    </source>
</evidence>
<comment type="catalytic activity">
    <reaction evidence="1">
        <text>(7,8-dihydropterin-6-yl)methyl diphosphate + 4-aminobenzoate = 7,8-dihydropteroate + diphosphate</text>
        <dbReference type="Rhea" id="RHEA:19949"/>
        <dbReference type="ChEBI" id="CHEBI:17836"/>
        <dbReference type="ChEBI" id="CHEBI:17839"/>
        <dbReference type="ChEBI" id="CHEBI:33019"/>
        <dbReference type="ChEBI" id="CHEBI:72950"/>
        <dbReference type="EC" id="2.5.1.15"/>
    </reaction>
</comment>
<dbReference type="InterPro" id="IPR045031">
    <property type="entry name" value="DHP_synth-like"/>
</dbReference>
<accession>A0AAX1NAQ2</accession>
<dbReference type="PROSITE" id="PS00793">
    <property type="entry name" value="DHPS_2"/>
    <property type="match status" value="1"/>
</dbReference>
<gene>
    <name evidence="10" type="primary">folP</name>
    <name evidence="10" type="ORF">KMW28_05805</name>
</gene>
<dbReference type="GO" id="GO:0046654">
    <property type="term" value="P:tetrahydrofolate biosynthetic process"/>
    <property type="evidence" value="ECO:0007669"/>
    <property type="project" value="TreeGrafter"/>
</dbReference>
<comment type="pathway">
    <text evidence="3">Cofactor biosynthesis; tetrahydrofolate biosynthesis; 7,8-dihydrofolate from 2-amino-4-hydroxy-6-hydroxymethyl-7,8-dihydropteridine diphosphate and 4-aminobenzoate: step 1/2.</text>
</comment>
<evidence type="ECO:0000313" key="11">
    <source>
        <dbReference type="Proteomes" id="UP000678679"/>
    </source>
</evidence>
<evidence type="ECO:0000313" key="10">
    <source>
        <dbReference type="EMBL" id="QWG03093.1"/>
    </source>
</evidence>
<evidence type="ECO:0000256" key="3">
    <source>
        <dbReference type="ARBA" id="ARBA00004763"/>
    </source>
</evidence>
<dbReference type="CDD" id="cd00739">
    <property type="entry name" value="DHPS"/>
    <property type="match status" value="1"/>
</dbReference>
<dbReference type="Gene3D" id="3.20.20.20">
    <property type="entry name" value="Dihydropteroate synthase-like"/>
    <property type="match status" value="1"/>
</dbReference>
<evidence type="ECO:0000256" key="4">
    <source>
        <dbReference type="ARBA" id="ARBA00012458"/>
    </source>
</evidence>
<keyword evidence="8" id="KW-0289">Folate biosynthesis</keyword>
<comment type="cofactor">
    <cofactor evidence="2">
        <name>Mg(2+)</name>
        <dbReference type="ChEBI" id="CHEBI:18420"/>
    </cofactor>
</comment>
<dbReference type="GO" id="GO:0046656">
    <property type="term" value="P:folic acid biosynthetic process"/>
    <property type="evidence" value="ECO:0007669"/>
    <property type="project" value="UniProtKB-KW"/>
</dbReference>
<dbReference type="InterPro" id="IPR000489">
    <property type="entry name" value="Pterin-binding_dom"/>
</dbReference>
<evidence type="ECO:0000259" key="9">
    <source>
        <dbReference type="PROSITE" id="PS50972"/>
    </source>
</evidence>
<dbReference type="InterPro" id="IPR006390">
    <property type="entry name" value="DHP_synth_dom"/>
</dbReference>
<sequence>MSKSKNLSIKIKGTLLDFNTPKVMGIINATPDSFYNQSRKLFVDDAIQQAEKMLQDGATILDIGGYSSRPGADHVNEKEELERVLPIIDQISSQFPEAILSIDTFRSEVARQSIQAGAGIINDISGGKLDAKMYQTVADLDVPYIMMHMRGTPQTMQTLTDYPNGVTHEVMKYFSERRIEFIKSGAVDLIIDPGFGFAKTLDQNYELLREMSTLQALACPILVGVSRKSMITKKLNIEAKDALNGTTVINTIALQQGGNILRVHDVKEAAECVKLFSETVLF</sequence>
<evidence type="ECO:0000256" key="1">
    <source>
        <dbReference type="ARBA" id="ARBA00000012"/>
    </source>
</evidence>
<dbReference type="Proteomes" id="UP000678679">
    <property type="component" value="Chromosome 1"/>
</dbReference>
<dbReference type="InterPro" id="IPR011005">
    <property type="entry name" value="Dihydropteroate_synth-like_sf"/>
</dbReference>
<dbReference type="AlphaFoldDB" id="A0AAX1NAQ2"/>
<dbReference type="GO" id="GO:0046872">
    <property type="term" value="F:metal ion binding"/>
    <property type="evidence" value="ECO:0007669"/>
    <property type="project" value="UniProtKB-KW"/>
</dbReference>
<keyword evidence="7" id="KW-0460">Magnesium</keyword>
<organism evidence="10 11">
    <name type="scientific">Flammeovirga yaeyamensis</name>
    <dbReference type="NCBI Taxonomy" id="367791"/>
    <lineage>
        <taxon>Bacteria</taxon>
        <taxon>Pseudomonadati</taxon>
        <taxon>Bacteroidota</taxon>
        <taxon>Cytophagia</taxon>
        <taxon>Cytophagales</taxon>
        <taxon>Flammeovirgaceae</taxon>
        <taxon>Flammeovirga</taxon>
    </lineage>
</organism>
<dbReference type="PANTHER" id="PTHR20941">
    <property type="entry name" value="FOLATE SYNTHESIS PROTEINS"/>
    <property type="match status" value="1"/>
</dbReference>
<dbReference type="EC" id="2.5.1.15" evidence="4"/>
<feature type="domain" description="Pterin-binding" evidence="9">
    <location>
        <begin position="21"/>
        <end position="274"/>
    </location>
</feature>
<dbReference type="PROSITE" id="PS50972">
    <property type="entry name" value="PTERIN_BINDING"/>
    <property type="match status" value="1"/>
</dbReference>
<keyword evidence="5 10" id="KW-0808">Transferase</keyword>
<dbReference type="SUPFAM" id="SSF51717">
    <property type="entry name" value="Dihydropteroate synthetase-like"/>
    <property type="match status" value="1"/>
</dbReference>
<dbReference type="RefSeq" id="WP_169664208.1">
    <property type="nucleotide sequence ID" value="NZ_CP076132.1"/>
</dbReference>
<dbReference type="NCBIfam" id="TIGR01496">
    <property type="entry name" value="DHPS"/>
    <property type="match status" value="1"/>
</dbReference>
<dbReference type="Pfam" id="PF00809">
    <property type="entry name" value="Pterin_bind"/>
    <property type="match status" value="1"/>
</dbReference>
<dbReference type="KEGG" id="fya:KMW28_05805"/>
<protein>
    <recommendedName>
        <fullName evidence="4">dihydropteroate synthase</fullName>
        <ecNumber evidence="4">2.5.1.15</ecNumber>
    </recommendedName>
</protein>
<evidence type="ECO:0000256" key="6">
    <source>
        <dbReference type="ARBA" id="ARBA00022723"/>
    </source>
</evidence>
<dbReference type="PANTHER" id="PTHR20941:SF1">
    <property type="entry name" value="FOLIC ACID SYNTHESIS PROTEIN FOL1"/>
    <property type="match status" value="1"/>
</dbReference>
<proteinExistence type="predicted"/>
<reference evidence="10 11" key="1">
    <citation type="submission" date="2021-05" db="EMBL/GenBank/DDBJ databases">
        <title>Comparative genomic studies on the polysaccharide-degrading batcterial strains of the Flammeovirga genus.</title>
        <authorList>
            <person name="Zewei F."/>
            <person name="Zheng Z."/>
            <person name="Yu L."/>
            <person name="Ruyue G."/>
            <person name="Yanhong M."/>
            <person name="Yuanyuan C."/>
            <person name="Jingyan G."/>
            <person name="Wenjun H."/>
        </authorList>
    </citation>
    <scope>NUCLEOTIDE SEQUENCE [LARGE SCALE GENOMIC DNA]</scope>
    <source>
        <strain evidence="10 11">NBRC:100898</strain>
    </source>
</reference>
<keyword evidence="11" id="KW-1185">Reference proteome</keyword>
<dbReference type="GO" id="GO:0005829">
    <property type="term" value="C:cytosol"/>
    <property type="evidence" value="ECO:0007669"/>
    <property type="project" value="TreeGrafter"/>
</dbReference>